<feature type="transmembrane region" description="Helical" evidence="6">
    <location>
        <begin position="269"/>
        <end position="290"/>
    </location>
</feature>
<dbReference type="GO" id="GO:0016020">
    <property type="term" value="C:membrane"/>
    <property type="evidence" value="ECO:0007669"/>
    <property type="project" value="UniProtKB-SubCell"/>
</dbReference>
<evidence type="ECO:0000259" key="7">
    <source>
        <dbReference type="PROSITE" id="PS50850"/>
    </source>
</evidence>
<proteinExistence type="predicted"/>
<dbReference type="InterPro" id="IPR011701">
    <property type="entry name" value="MFS"/>
</dbReference>
<feature type="transmembrane region" description="Helical" evidence="6">
    <location>
        <begin position="208"/>
        <end position="233"/>
    </location>
</feature>
<keyword evidence="9" id="KW-1185">Reference proteome</keyword>
<dbReference type="EMBL" id="JAWDGP010000620">
    <property type="protein sequence ID" value="KAK3798839.1"/>
    <property type="molecule type" value="Genomic_DNA"/>
</dbReference>
<evidence type="ECO:0000256" key="5">
    <source>
        <dbReference type="ARBA" id="ARBA00023136"/>
    </source>
</evidence>
<feature type="transmembrane region" description="Helical" evidence="6">
    <location>
        <begin position="457"/>
        <end position="477"/>
    </location>
</feature>
<evidence type="ECO:0000256" key="6">
    <source>
        <dbReference type="SAM" id="Phobius"/>
    </source>
</evidence>
<dbReference type="GO" id="GO:0022857">
    <property type="term" value="F:transmembrane transporter activity"/>
    <property type="evidence" value="ECO:0007669"/>
    <property type="project" value="InterPro"/>
</dbReference>
<dbReference type="Pfam" id="PF07690">
    <property type="entry name" value="MFS_1"/>
    <property type="match status" value="1"/>
</dbReference>
<feature type="domain" description="Major facilitator superfamily (MFS) profile" evidence="7">
    <location>
        <begin position="107"/>
        <end position="513"/>
    </location>
</feature>
<evidence type="ECO:0000313" key="9">
    <source>
        <dbReference type="Proteomes" id="UP001283361"/>
    </source>
</evidence>
<feature type="transmembrane region" description="Helical" evidence="6">
    <location>
        <begin position="353"/>
        <end position="374"/>
    </location>
</feature>
<feature type="transmembrane region" description="Helical" evidence="6">
    <location>
        <begin position="489"/>
        <end position="509"/>
    </location>
</feature>
<evidence type="ECO:0000256" key="3">
    <source>
        <dbReference type="ARBA" id="ARBA00022692"/>
    </source>
</evidence>
<keyword evidence="5 6" id="KW-0472">Membrane</keyword>
<feature type="transmembrane region" description="Helical" evidence="6">
    <location>
        <begin position="176"/>
        <end position="196"/>
    </location>
</feature>
<keyword evidence="3 6" id="KW-0812">Transmembrane</keyword>
<gene>
    <name evidence="8" type="ORF">RRG08_007196</name>
</gene>
<dbReference type="InterPro" id="IPR050930">
    <property type="entry name" value="MFS_Vesicular_Transporter"/>
</dbReference>
<keyword evidence="4 6" id="KW-1133">Transmembrane helix</keyword>
<organism evidence="8 9">
    <name type="scientific">Elysia crispata</name>
    <name type="common">lettuce slug</name>
    <dbReference type="NCBI Taxonomy" id="231223"/>
    <lineage>
        <taxon>Eukaryota</taxon>
        <taxon>Metazoa</taxon>
        <taxon>Spiralia</taxon>
        <taxon>Lophotrochozoa</taxon>
        <taxon>Mollusca</taxon>
        <taxon>Gastropoda</taxon>
        <taxon>Heterobranchia</taxon>
        <taxon>Euthyneura</taxon>
        <taxon>Panpulmonata</taxon>
        <taxon>Sacoglossa</taxon>
        <taxon>Placobranchoidea</taxon>
        <taxon>Plakobranchidae</taxon>
        <taxon>Elysia</taxon>
    </lineage>
</organism>
<comment type="caution">
    <text evidence="8">The sequence shown here is derived from an EMBL/GenBank/DDBJ whole genome shotgun (WGS) entry which is preliminary data.</text>
</comment>
<dbReference type="PANTHER" id="PTHR23506:SF28">
    <property type="entry name" value="MFS-TYPE TRANSPORTER SLC18B1-LIKE PROTEIN"/>
    <property type="match status" value="1"/>
</dbReference>
<feature type="transmembrane region" description="Helical" evidence="6">
    <location>
        <begin position="240"/>
        <end position="263"/>
    </location>
</feature>
<dbReference type="InterPro" id="IPR036259">
    <property type="entry name" value="MFS_trans_sf"/>
</dbReference>
<feature type="transmembrane region" description="Helical" evidence="6">
    <location>
        <begin position="386"/>
        <end position="408"/>
    </location>
</feature>
<feature type="transmembrane region" description="Helical" evidence="6">
    <location>
        <begin position="414"/>
        <end position="436"/>
    </location>
</feature>
<protein>
    <recommendedName>
        <fullName evidence="7">Major facilitator superfamily (MFS) profile domain-containing protein</fullName>
    </recommendedName>
</protein>
<accession>A0AAE1E917</accession>
<comment type="subcellular location">
    <subcellularLocation>
        <location evidence="1">Membrane</location>
        <topology evidence="1">Multi-pass membrane protein</topology>
    </subcellularLocation>
</comment>
<dbReference type="Gene3D" id="1.20.1250.20">
    <property type="entry name" value="MFS general substrate transporter like domains"/>
    <property type="match status" value="2"/>
</dbReference>
<evidence type="ECO:0000256" key="1">
    <source>
        <dbReference type="ARBA" id="ARBA00004141"/>
    </source>
</evidence>
<dbReference type="InterPro" id="IPR020846">
    <property type="entry name" value="MFS_dom"/>
</dbReference>
<evidence type="ECO:0000256" key="4">
    <source>
        <dbReference type="ARBA" id="ARBA00022989"/>
    </source>
</evidence>
<feature type="transmembrane region" description="Helical" evidence="6">
    <location>
        <begin position="144"/>
        <end position="164"/>
    </location>
</feature>
<feature type="transmembrane region" description="Helical" evidence="6">
    <location>
        <begin position="311"/>
        <end position="333"/>
    </location>
</feature>
<dbReference type="Proteomes" id="UP001283361">
    <property type="component" value="Unassembled WGS sequence"/>
</dbReference>
<dbReference type="SUPFAM" id="SSF103473">
    <property type="entry name" value="MFS general substrate transporter"/>
    <property type="match status" value="1"/>
</dbReference>
<sequence length="570" mass="61432">MTIGKLFKKTYVPRDKFDEQSHNKNEYQDISNGEYVLPENGKIDQNISPEQQRLLLENTPILQQMASDQKQPVAGAVYSQAVDGVLEPEEDKVEVEKVKGPELTARVKLYLGLVLLVTLVCSCMMALPAPFFPQEAAKKGASSTFVGLIFSVFEFIVFTVSPVLGRYMAYIGPNFIFISGVSMSGCTTVVFGLLYLCSPGTTFVTLSLLIRVLEALGHAGVTTSCVTILCHFFPNNYASVYAVACSLTSLGCMLGPPIGAVFFEIGGFGLPFFVLGGTTLLLLPLLMPVLPHITATPKELTTTSSSKSKPVSVLARSGLVWAGILGLFMSAVGNSFLQPVLATHLETYGLSPFMIGICFALHPILYTVFTPLLGLLTDKLNIKGPLLLVSSIGCCVAYILIGPTPFLSFLPRELWLVLLGYMILGVSEAGLTIPTAKCLSLGATELGFPSDVRTHGIMSGLNVCGFHFGAFVGPLLAGTLTDVLGFGRSTFIISCLFLVTFAIFCSILGHRHRKKRHEDSEKPEERAPLIQQTCSCIPCKDVESEDHKAVKTLEACASTPVCNRAAVLSE</sequence>
<evidence type="ECO:0000313" key="8">
    <source>
        <dbReference type="EMBL" id="KAK3798839.1"/>
    </source>
</evidence>
<dbReference type="PROSITE" id="PS50850">
    <property type="entry name" value="MFS"/>
    <property type="match status" value="1"/>
</dbReference>
<feature type="transmembrane region" description="Helical" evidence="6">
    <location>
        <begin position="109"/>
        <end position="132"/>
    </location>
</feature>
<keyword evidence="2" id="KW-0813">Transport</keyword>
<evidence type="ECO:0000256" key="2">
    <source>
        <dbReference type="ARBA" id="ARBA00022448"/>
    </source>
</evidence>
<name>A0AAE1E917_9GAST</name>
<dbReference type="PANTHER" id="PTHR23506">
    <property type="entry name" value="GH10249P"/>
    <property type="match status" value="1"/>
</dbReference>
<dbReference type="AlphaFoldDB" id="A0AAE1E917"/>
<reference evidence="8" key="1">
    <citation type="journal article" date="2023" name="G3 (Bethesda)">
        <title>A reference genome for the long-term kleptoplast-retaining sea slug Elysia crispata morphotype clarki.</title>
        <authorList>
            <person name="Eastman K.E."/>
            <person name="Pendleton A.L."/>
            <person name="Shaikh M.A."/>
            <person name="Suttiyut T."/>
            <person name="Ogas R."/>
            <person name="Tomko P."/>
            <person name="Gavelis G."/>
            <person name="Widhalm J.R."/>
            <person name="Wisecaver J.H."/>
        </authorList>
    </citation>
    <scope>NUCLEOTIDE SEQUENCE</scope>
    <source>
        <strain evidence="8">ECLA1</strain>
    </source>
</reference>